<feature type="domain" description="Tail specific protease" evidence="2">
    <location>
        <begin position="361"/>
        <end position="559"/>
    </location>
</feature>
<dbReference type="GO" id="GO:0008236">
    <property type="term" value="F:serine-type peptidase activity"/>
    <property type="evidence" value="ECO:0007669"/>
    <property type="project" value="InterPro"/>
</dbReference>
<proteinExistence type="predicted"/>
<dbReference type="InterPro" id="IPR005151">
    <property type="entry name" value="Tail-specific_protease"/>
</dbReference>
<dbReference type="Gene3D" id="3.90.226.10">
    <property type="entry name" value="2-enoyl-CoA Hydratase, Chain A, domain 1"/>
    <property type="match status" value="1"/>
</dbReference>
<dbReference type="PANTHER" id="PTHR37049:SF4">
    <property type="entry name" value="RHODANESE DOMAIN-CONTAINING PROTEIN"/>
    <property type="match status" value="1"/>
</dbReference>
<reference evidence="3" key="1">
    <citation type="submission" date="2021-02" db="EMBL/GenBank/DDBJ databases">
        <title>Psilocybe cubensis genome.</title>
        <authorList>
            <person name="Mckernan K.J."/>
            <person name="Crawford S."/>
            <person name="Trippe A."/>
            <person name="Kane L.T."/>
            <person name="Mclaughlin S."/>
        </authorList>
    </citation>
    <scope>NUCLEOTIDE SEQUENCE [LARGE SCALE GENOMIC DNA]</scope>
    <source>
        <strain evidence="3">MGC-MH-2018</strain>
    </source>
</reference>
<dbReference type="EMBL" id="JAFIQS010000006">
    <property type="protein sequence ID" value="KAG5168043.1"/>
    <property type="molecule type" value="Genomic_DNA"/>
</dbReference>
<dbReference type="SUPFAM" id="SSF52096">
    <property type="entry name" value="ClpP/crotonase"/>
    <property type="match status" value="1"/>
</dbReference>
<dbReference type="Pfam" id="PF03572">
    <property type="entry name" value="Peptidase_S41"/>
    <property type="match status" value="1"/>
</dbReference>
<evidence type="ECO:0000313" key="3">
    <source>
        <dbReference type="EMBL" id="KAG5168043.1"/>
    </source>
</evidence>
<dbReference type="GO" id="GO:0006508">
    <property type="term" value="P:proteolysis"/>
    <property type="evidence" value="ECO:0007669"/>
    <property type="project" value="InterPro"/>
</dbReference>
<sequence length="655" mass="72048">MGFSKAFSSLLVSLTYVVIIATDVASRAPDPCAIGQRIWSTPQEVRACFSSVKVNETEKANILEVITKTLEFHTSTNYQIKAPQPFTSEVHEDILLDLNRIKQQKYSSDYDLHVDIFRSLKRLNDGLYTNYLPIPLALLTDEKGNQDVYIAPEAFTVASAEFGADIEYWQNALPGTLKGKLSSLSGAKVLLINALPPFAAVNANAAIAGSYQALGARQNGQLCRFFSSYRRVAGGWTYLMGNFAQQSLPLSDSVLLTVQRVNRTIPDTFLLPYRSKRAVDAFGDTSGWRSVNCKAKSTTNGQDIYSDTVRTQSRTPSRYVNQLIDESPFSNVILPPTLVPILSPVDGSYNAAQFYLLQDKKTGILALGSFSDADYYGFMNNLLKGLLELKSLGATQLIVDVTNNGGGYICAAHWLHRIIAGPKSTTVPQAGLDTTTRNGALAQLIVKKIIYEDRDPADRLLYNPTQWRDASNNFFAETHDWLQPPIPVIINGRKDAFSQRLGQECQPEGFPSNPPVEALFDPKKVVIVSNARCASSCSLFSIAMQKLEGSRTVVIGGKKDVKQQYCGTIGGQSTSFTTIDTEIKTTGLKNNTLAPPDLMVNGYLGITWRLAYGVDKPTEPAEWQDHPADFNLPLTANLTNNPVAIWEEVSKRLLA</sequence>
<dbReference type="PANTHER" id="PTHR37049">
    <property type="entry name" value="PEPTIDASE S41 FAMILY PROTEIN"/>
    <property type="match status" value="1"/>
</dbReference>
<dbReference type="AlphaFoldDB" id="A0A8H7XYN5"/>
<dbReference type="InterPro" id="IPR029045">
    <property type="entry name" value="ClpP/crotonase-like_dom_sf"/>
</dbReference>
<evidence type="ECO:0000259" key="2">
    <source>
        <dbReference type="Pfam" id="PF03572"/>
    </source>
</evidence>
<organism evidence="3">
    <name type="scientific">Psilocybe cubensis</name>
    <name type="common">Psychedelic mushroom</name>
    <name type="synonym">Stropharia cubensis</name>
    <dbReference type="NCBI Taxonomy" id="181762"/>
    <lineage>
        <taxon>Eukaryota</taxon>
        <taxon>Fungi</taxon>
        <taxon>Dikarya</taxon>
        <taxon>Basidiomycota</taxon>
        <taxon>Agaricomycotina</taxon>
        <taxon>Agaricomycetes</taxon>
        <taxon>Agaricomycetidae</taxon>
        <taxon>Agaricales</taxon>
        <taxon>Agaricineae</taxon>
        <taxon>Strophariaceae</taxon>
        <taxon>Psilocybe</taxon>
    </lineage>
</organism>
<protein>
    <recommendedName>
        <fullName evidence="2">Tail specific protease domain-containing protein</fullName>
    </recommendedName>
</protein>
<feature type="chain" id="PRO_5034789937" description="Tail specific protease domain-containing protein" evidence="1">
    <location>
        <begin position="22"/>
        <end position="655"/>
    </location>
</feature>
<gene>
    <name evidence="3" type="ORF">JR316_006636</name>
</gene>
<keyword evidence="1" id="KW-0732">Signal</keyword>
<accession>A0A8H7XYN5</accession>
<evidence type="ECO:0000256" key="1">
    <source>
        <dbReference type="SAM" id="SignalP"/>
    </source>
</evidence>
<dbReference type="InterPro" id="IPR052766">
    <property type="entry name" value="S41A_metabolite_peptidase"/>
</dbReference>
<feature type="signal peptide" evidence="1">
    <location>
        <begin position="1"/>
        <end position="21"/>
    </location>
</feature>
<name>A0A8H7XYN5_PSICU</name>
<comment type="caution">
    <text evidence="3">The sequence shown here is derived from an EMBL/GenBank/DDBJ whole genome shotgun (WGS) entry which is preliminary data.</text>
</comment>